<dbReference type="Proteomes" id="UP000479000">
    <property type="component" value="Unassembled WGS sequence"/>
</dbReference>
<dbReference type="InterPro" id="IPR027417">
    <property type="entry name" value="P-loop_NTPase"/>
</dbReference>
<keyword evidence="4 7" id="KW-0235">DNA replication</keyword>
<evidence type="ECO:0000256" key="2">
    <source>
        <dbReference type="ARBA" id="ARBA00005334"/>
    </source>
</evidence>
<evidence type="ECO:0000256" key="5">
    <source>
        <dbReference type="ARBA" id="ARBA00023125"/>
    </source>
</evidence>
<dbReference type="GO" id="GO:0005664">
    <property type="term" value="C:nuclear origin of replication recognition complex"/>
    <property type="evidence" value="ECO:0007669"/>
    <property type="project" value="TreeGrafter"/>
</dbReference>
<reference evidence="10 11" key="1">
    <citation type="submission" date="2020-02" db="EMBL/GenBank/DDBJ databases">
        <authorList>
            <person name="Ferguson B K."/>
        </authorList>
    </citation>
    <scope>NUCLEOTIDE SEQUENCE [LARGE SCALE GENOMIC DNA]</scope>
</reference>
<evidence type="ECO:0000313" key="10">
    <source>
        <dbReference type="EMBL" id="CAB0005813.1"/>
    </source>
</evidence>
<evidence type="ECO:0000256" key="1">
    <source>
        <dbReference type="ARBA" id="ARBA00004123"/>
    </source>
</evidence>
<evidence type="ECO:0000256" key="6">
    <source>
        <dbReference type="ARBA" id="ARBA00023242"/>
    </source>
</evidence>
<dbReference type="OrthoDB" id="343623at2759"/>
<keyword evidence="11" id="KW-1185">Reference proteome</keyword>
<dbReference type="EMBL" id="CADCXU010016614">
    <property type="protein sequence ID" value="CAB0005813.1"/>
    <property type="molecule type" value="Genomic_DNA"/>
</dbReference>
<feature type="domain" description="Orc1-like AAA ATPase" evidence="8">
    <location>
        <begin position="24"/>
        <end position="177"/>
    </location>
</feature>
<dbReference type="Pfam" id="PF13191">
    <property type="entry name" value="AAA_16"/>
    <property type="match status" value="1"/>
</dbReference>
<gene>
    <name evidence="10" type="ORF">NTEN_LOCUS11290</name>
</gene>
<dbReference type="InterPro" id="IPR041664">
    <property type="entry name" value="AAA_16"/>
</dbReference>
<dbReference type="AlphaFoldDB" id="A0A6H5GQU2"/>
<evidence type="ECO:0000256" key="4">
    <source>
        <dbReference type="ARBA" id="ARBA00022705"/>
    </source>
</evidence>
<organism evidence="10 11">
    <name type="scientific">Nesidiocoris tenuis</name>
    <dbReference type="NCBI Taxonomy" id="355587"/>
    <lineage>
        <taxon>Eukaryota</taxon>
        <taxon>Metazoa</taxon>
        <taxon>Ecdysozoa</taxon>
        <taxon>Arthropoda</taxon>
        <taxon>Hexapoda</taxon>
        <taxon>Insecta</taxon>
        <taxon>Pterygota</taxon>
        <taxon>Neoptera</taxon>
        <taxon>Paraneoptera</taxon>
        <taxon>Hemiptera</taxon>
        <taxon>Heteroptera</taxon>
        <taxon>Panheteroptera</taxon>
        <taxon>Cimicomorpha</taxon>
        <taxon>Miridae</taxon>
        <taxon>Dicyphina</taxon>
        <taxon>Nesidiocoris</taxon>
    </lineage>
</organism>
<proteinExistence type="inferred from homology"/>
<evidence type="ECO:0000256" key="3">
    <source>
        <dbReference type="ARBA" id="ARBA00019083"/>
    </source>
</evidence>
<evidence type="ECO:0000313" key="11">
    <source>
        <dbReference type="Proteomes" id="UP000479000"/>
    </source>
</evidence>
<dbReference type="Pfam" id="PF14629">
    <property type="entry name" value="ORC4_C"/>
    <property type="match status" value="1"/>
</dbReference>
<dbReference type="SUPFAM" id="SSF52540">
    <property type="entry name" value="P-loop containing nucleoside triphosphate hydrolases"/>
    <property type="match status" value="1"/>
</dbReference>
<keyword evidence="6 7" id="KW-0539">Nucleus</keyword>
<dbReference type="GO" id="GO:0006270">
    <property type="term" value="P:DNA replication initiation"/>
    <property type="evidence" value="ECO:0007669"/>
    <property type="project" value="TreeGrafter"/>
</dbReference>
<sequence>MVHLSETASEVRQCLKKSLCWPRLRGLESERAQIFNVLKRTVCFGESDSLIVVGPKGCGKSLLVNTCLEDLELDEQTAEAYSTVKLHGLVHTDDNLALKDIIQQLHVDELEGDRVTGSFADNLLFVLQSLESGDRKSSKAIIFILDEFELFCDHRNQTLLYNLFDVAQSAQAPICVVGLTCRGDVTELLEKRVKSRFSHRQISLFYNTDLSQRKAVVASYLTLPYSVTDQQERLLPYEFVKAWNDSAKEALEDETVTSLLKRLLQVDPSEKTMKNILFRFACEIDADTRTVTAKRLKDVFKRQINVDMKKDLLKDLSVLEICMVIAMKHHCDIYDGEPFNFEMVLKQYLKFASQNMGHQVTQKPILYKVFERLKDLELIQPVGGASKTYKKEFQLFTFNLLHSQVNEAVQSYVGLPTDVSHWATSNPTA</sequence>
<comment type="subcellular location">
    <subcellularLocation>
        <location evidence="1 7">Nucleus</location>
    </subcellularLocation>
</comment>
<evidence type="ECO:0000259" key="8">
    <source>
        <dbReference type="Pfam" id="PF13191"/>
    </source>
</evidence>
<dbReference type="Gene3D" id="3.40.50.300">
    <property type="entry name" value="P-loop containing nucleotide triphosphate hydrolases"/>
    <property type="match status" value="1"/>
</dbReference>
<evidence type="ECO:0000259" key="9">
    <source>
        <dbReference type="Pfam" id="PF14629"/>
    </source>
</evidence>
<accession>A0A6H5GQU2</accession>
<dbReference type="PIRSF" id="PIRSF007858">
    <property type="entry name" value="ORC4"/>
    <property type="match status" value="1"/>
</dbReference>
<dbReference type="PANTHER" id="PTHR12087:SF0">
    <property type="entry name" value="ORIGIN RECOGNITION COMPLEX SUBUNIT 4"/>
    <property type="match status" value="1"/>
</dbReference>
<dbReference type="InterPro" id="IPR016527">
    <property type="entry name" value="ORC4"/>
</dbReference>
<protein>
    <recommendedName>
        <fullName evidence="3 7">Origin recognition complex subunit 4</fullName>
    </recommendedName>
</protein>
<dbReference type="InterPro" id="IPR032705">
    <property type="entry name" value="ORC4_C"/>
</dbReference>
<comment type="similarity">
    <text evidence="2 7">Belongs to the ORC4 family.</text>
</comment>
<name>A0A6H5GQU2_9HEMI</name>
<comment type="function">
    <text evidence="7">Component of the origin recognition complex (ORC) that binds origins of replication.</text>
</comment>
<feature type="domain" description="Origin recognition complex subunit 4 C-terminal" evidence="9">
    <location>
        <begin position="216"/>
        <end position="409"/>
    </location>
</feature>
<dbReference type="PANTHER" id="PTHR12087">
    <property type="entry name" value="ORIGIN RECOGNITION COMPLEX SUBUNIT 4"/>
    <property type="match status" value="1"/>
</dbReference>
<keyword evidence="5 7" id="KW-0238">DNA-binding</keyword>
<dbReference type="GO" id="GO:0003688">
    <property type="term" value="F:DNA replication origin binding"/>
    <property type="evidence" value="ECO:0007669"/>
    <property type="project" value="TreeGrafter"/>
</dbReference>
<evidence type="ECO:0000256" key="7">
    <source>
        <dbReference type="PIRNR" id="PIRNR007858"/>
    </source>
</evidence>